<dbReference type="RefSeq" id="XP_070887996.1">
    <property type="nucleotide sequence ID" value="XM_071028664.1"/>
</dbReference>
<evidence type="ECO:0000313" key="2">
    <source>
        <dbReference type="Proteomes" id="UP001610432"/>
    </source>
</evidence>
<comment type="caution">
    <text evidence="1">The sequence shown here is derived from an EMBL/GenBank/DDBJ whole genome shotgun (WGS) entry which is preliminary data.</text>
</comment>
<accession>A0ABR4LWV4</accession>
<organism evidence="1 2">
    <name type="scientific">Aspergillus lucknowensis</name>
    <dbReference type="NCBI Taxonomy" id="176173"/>
    <lineage>
        <taxon>Eukaryota</taxon>
        <taxon>Fungi</taxon>
        <taxon>Dikarya</taxon>
        <taxon>Ascomycota</taxon>
        <taxon>Pezizomycotina</taxon>
        <taxon>Eurotiomycetes</taxon>
        <taxon>Eurotiomycetidae</taxon>
        <taxon>Eurotiales</taxon>
        <taxon>Aspergillaceae</taxon>
        <taxon>Aspergillus</taxon>
        <taxon>Aspergillus subgen. Nidulantes</taxon>
    </lineage>
</organism>
<reference evidence="1 2" key="1">
    <citation type="submission" date="2024-07" db="EMBL/GenBank/DDBJ databases">
        <title>Section-level genome sequencing and comparative genomics of Aspergillus sections Usti and Cavernicolus.</title>
        <authorList>
            <consortium name="Lawrence Berkeley National Laboratory"/>
            <person name="Nybo J.L."/>
            <person name="Vesth T.C."/>
            <person name="Theobald S."/>
            <person name="Frisvad J.C."/>
            <person name="Larsen T.O."/>
            <person name="Kjaerboelling I."/>
            <person name="Rothschild-Mancinelli K."/>
            <person name="Lyhne E.K."/>
            <person name="Kogle M.E."/>
            <person name="Barry K."/>
            <person name="Clum A."/>
            <person name="Na H."/>
            <person name="Ledsgaard L."/>
            <person name="Lin J."/>
            <person name="Lipzen A."/>
            <person name="Kuo A."/>
            <person name="Riley R."/>
            <person name="Mondo S."/>
            <person name="Labutti K."/>
            <person name="Haridas S."/>
            <person name="Pangalinan J."/>
            <person name="Salamov A.A."/>
            <person name="Simmons B.A."/>
            <person name="Magnuson J.K."/>
            <person name="Chen J."/>
            <person name="Drula E."/>
            <person name="Henrissat B."/>
            <person name="Wiebenga A."/>
            <person name="Lubbers R.J."/>
            <person name="Gomes A.C."/>
            <person name="Macurrencykelacurrency M.R."/>
            <person name="Stajich J."/>
            <person name="Grigoriev I.V."/>
            <person name="Mortensen U.H."/>
            <person name="De Vries R.P."/>
            <person name="Baker S.E."/>
            <person name="Andersen M.R."/>
        </authorList>
    </citation>
    <scope>NUCLEOTIDE SEQUENCE [LARGE SCALE GENOMIC DNA]</scope>
    <source>
        <strain evidence="1 2">CBS 449.75</strain>
    </source>
</reference>
<dbReference type="GeneID" id="98143736"/>
<sequence>MLRQFLGRTNSAEKRLIKAVSLSFPIGTDCSYIAFLFPLTHCGLFVKSSRKAWSLAEFIIIGIILAGGPTSREIESFNVIASCISARRRSRVGLRPHYGTGWLTGKSATEAALRYQSWWLITLTSVAEESGVGNLKQYFLKVGGI</sequence>
<dbReference type="Proteomes" id="UP001610432">
    <property type="component" value="Unassembled WGS sequence"/>
</dbReference>
<dbReference type="EMBL" id="JBFXLQ010000011">
    <property type="protein sequence ID" value="KAL2869017.1"/>
    <property type="molecule type" value="Genomic_DNA"/>
</dbReference>
<protein>
    <submittedName>
        <fullName evidence="1">Uncharacterized protein</fullName>
    </submittedName>
</protein>
<gene>
    <name evidence="1" type="ORF">BJX67DRAFT_348508</name>
</gene>
<name>A0ABR4LWV4_9EURO</name>
<proteinExistence type="predicted"/>
<evidence type="ECO:0000313" key="1">
    <source>
        <dbReference type="EMBL" id="KAL2869017.1"/>
    </source>
</evidence>
<feature type="non-terminal residue" evidence="1">
    <location>
        <position position="145"/>
    </location>
</feature>
<keyword evidence="2" id="KW-1185">Reference proteome</keyword>